<dbReference type="EMBL" id="QICS01000004">
    <property type="protein sequence ID" value="PXV91072.1"/>
    <property type="molecule type" value="Genomic_DNA"/>
</dbReference>
<comment type="caution">
    <text evidence="6">The sequence shown here is derived from an EMBL/GenBank/DDBJ whole genome shotgun (WGS) entry which is preliminary data.</text>
</comment>
<organism evidence="6 7">
    <name type="scientific">Lachnotalea glycerini</name>
    <dbReference type="NCBI Taxonomy" id="1763509"/>
    <lineage>
        <taxon>Bacteria</taxon>
        <taxon>Bacillati</taxon>
        <taxon>Bacillota</taxon>
        <taxon>Clostridia</taxon>
        <taxon>Lachnospirales</taxon>
        <taxon>Lachnospiraceae</taxon>
        <taxon>Lachnotalea</taxon>
    </lineage>
</organism>
<dbReference type="InterPro" id="IPR020449">
    <property type="entry name" value="Tscrpt_reg_AraC-type_HTH"/>
</dbReference>
<name>A0A255IDI5_9FIRM</name>
<dbReference type="InterPro" id="IPR013096">
    <property type="entry name" value="Cupin_2"/>
</dbReference>
<dbReference type="Pfam" id="PF12833">
    <property type="entry name" value="HTH_18"/>
    <property type="match status" value="1"/>
</dbReference>
<dbReference type="InterPro" id="IPR014710">
    <property type="entry name" value="RmlC-like_jellyroll"/>
</dbReference>
<dbReference type="InterPro" id="IPR009057">
    <property type="entry name" value="Homeodomain-like_sf"/>
</dbReference>
<evidence type="ECO:0000256" key="3">
    <source>
        <dbReference type="ARBA" id="ARBA00023163"/>
    </source>
</evidence>
<keyword evidence="2 5" id="KW-0238">DNA-binding</keyword>
<keyword evidence="7" id="KW-1185">Reference proteome</keyword>
<evidence type="ECO:0000313" key="7">
    <source>
        <dbReference type="Proteomes" id="UP000216411"/>
    </source>
</evidence>
<proteinExistence type="predicted"/>
<dbReference type="GO" id="GO:0003700">
    <property type="term" value="F:DNA-binding transcription factor activity"/>
    <property type="evidence" value="ECO:0007669"/>
    <property type="project" value="InterPro"/>
</dbReference>
<protein>
    <submittedName>
        <fullName evidence="5">AraC-like DNA-binding protein</fullName>
    </submittedName>
    <submittedName>
        <fullName evidence="6">Helix-turn-helix domain-containing protein</fullName>
    </submittedName>
</protein>
<keyword evidence="1" id="KW-0805">Transcription regulation</keyword>
<evidence type="ECO:0000313" key="6">
    <source>
        <dbReference type="EMBL" id="RDY28476.1"/>
    </source>
</evidence>
<dbReference type="Proteomes" id="UP000247523">
    <property type="component" value="Unassembled WGS sequence"/>
</dbReference>
<evidence type="ECO:0000256" key="2">
    <source>
        <dbReference type="ARBA" id="ARBA00023125"/>
    </source>
</evidence>
<reference evidence="6 7" key="1">
    <citation type="journal article" date="2017" name="Genome Announc.">
        <title>Draft Genome Sequence of a Sporulating and Motile Strain of Lachnotalea glycerini Isolated from Water in Quebec City, Canada.</title>
        <authorList>
            <person name="Maheux A.F."/>
            <person name="Boudreau D.K."/>
            <person name="Berube E."/>
            <person name="Boissinot M."/>
            <person name="Raymond F."/>
            <person name="Brodeur S."/>
            <person name="Corbeil J."/>
            <person name="Isabel S."/>
            <person name="Omar R.F."/>
            <person name="Bergeron M.G."/>
        </authorList>
    </citation>
    <scope>NUCLEOTIDE SEQUENCE [LARGE SCALE GENOMIC DNA]</scope>
    <source>
        <strain evidence="6 7">CCRI-19302</strain>
    </source>
</reference>
<reference evidence="6" key="3">
    <citation type="submission" date="2018-07" db="EMBL/GenBank/DDBJ databases">
        <authorList>
            <person name="Quirk P.G."/>
            <person name="Krulwich T.A."/>
        </authorList>
    </citation>
    <scope>NUCLEOTIDE SEQUENCE</scope>
    <source>
        <strain evidence="6">CCRI-19302</strain>
    </source>
</reference>
<reference evidence="5 8" key="2">
    <citation type="submission" date="2018-05" db="EMBL/GenBank/DDBJ databases">
        <title>Genomic Encyclopedia of Type Strains, Phase IV (KMG-IV): sequencing the most valuable type-strain genomes for metagenomic binning, comparative biology and taxonomic classification.</title>
        <authorList>
            <person name="Goeker M."/>
        </authorList>
    </citation>
    <scope>NUCLEOTIDE SEQUENCE [LARGE SCALE GENOMIC DNA]</scope>
    <source>
        <strain evidence="5 8">DSM 28816</strain>
    </source>
</reference>
<dbReference type="OrthoDB" id="9782503at2"/>
<dbReference type="PRINTS" id="PR00032">
    <property type="entry name" value="HTHARAC"/>
</dbReference>
<dbReference type="Pfam" id="PF07883">
    <property type="entry name" value="Cupin_2"/>
    <property type="match status" value="1"/>
</dbReference>
<dbReference type="Gene3D" id="2.60.120.10">
    <property type="entry name" value="Jelly Rolls"/>
    <property type="match status" value="1"/>
</dbReference>
<dbReference type="PROSITE" id="PS01124">
    <property type="entry name" value="HTH_ARAC_FAMILY_2"/>
    <property type="match status" value="1"/>
</dbReference>
<dbReference type="GO" id="GO:0043565">
    <property type="term" value="F:sequence-specific DNA binding"/>
    <property type="evidence" value="ECO:0007669"/>
    <property type="project" value="InterPro"/>
</dbReference>
<dbReference type="EMBL" id="NOKA02000084">
    <property type="protein sequence ID" value="RDY28476.1"/>
    <property type="molecule type" value="Genomic_DNA"/>
</dbReference>
<dbReference type="PANTHER" id="PTHR43280">
    <property type="entry name" value="ARAC-FAMILY TRANSCRIPTIONAL REGULATOR"/>
    <property type="match status" value="1"/>
</dbReference>
<keyword evidence="3" id="KW-0804">Transcription</keyword>
<dbReference type="SMART" id="SM00342">
    <property type="entry name" value="HTH_ARAC"/>
    <property type="match status" value="1"/>
</dbReference>
<evidence type="ECO:0000256" key="1">
    <source>
        <dbReference type="ARBA" id="ARBA00023015"/>
    </source>
</evidence>
<feature type="domain" description="HTH araC/xylS-type" evidence="4">
    <location>
        <begin position="188"/>
        <end position="285"/>
    </location>
</feature>
<dbReference type="InterPro" id="IPR037923">
    <property type="entry name" value="HTH-like"/>
</dbReference>
<evidence type="ECO:0000259" key="4">
    <source>
        <dbReference type="PROSITE" id="PS01124"/>
    </source>
</evidence>
<accession>A0A255IDI5</accession>
<evidence type="ECO:0000313" key="5">
    <source>
        <dbReference type="EMBL" id="PXV91072.1"/>
    </source>
</evidence>
<gene>
    <name evidence="5" type="ORF">C8E03_10479</name>
    <name evidence="6" type="ORF">CG710_019590</name>
</gene>
<dbReference type="Proteomes" id="UP000216411">
    <property type="component" value="Unassembled WGS sequence"/>
</dbReference>
<evidence type="ECO:0000313" key="8">
    <source>
        <dbReference type="Proteomes" id="UP000247523"/>
    </source>
</evidence>
<dbReference type="InterPro" id="IPR018060">
    <property type="entry name" value="HTH_AraC"/>
</dbReference>
<dbReference type="Gene3D" id="1.10.10.60">
    <property type="entry name" value="Homeodomain-like"/>
    <property type="match status" value="2"/>
</dbReference>
<dbReference type="PANTHER" id="PTHR43280:SF34">
    <property type="entry name" value="ARAC-FAMILY TRANSCRIPTIONAL REGULATOR"/>
    <property type="match status" value="1"/>
</dbReference>
<sequence length="292" mass="35154">MKKKLQTKFSTRQYMLSKDFEIYYYSDKVLSPVQPHTHDYYEFYFFLEGDIDLCVDDKCYRIKHADFVLIPPGTSHNPSFINESKPYRRFVLWISKEYLNELMQISKDYGYIMQHVLITKNYVFHNDIINFNAMQSMIFSLIEEIKSERFGREAEIFLRLNSLLMYLNRIAYDHNTNKPFKTEKALYLNLCDYINEHIEEDLSLEKLASEFYVSKYYIAHAFKNNIGISIHQYIMKKRLQICKDAILGSEIISNVYRRYGFNDYSSFYRAFKKEYGISPKEYKNKYEISKNI</sequence>
<dbReference type="AlphaFoldDB" id="A0A255IDI5"/>
<dbReference type="RefSeq" id="WP_094377742.1">
    <property type="nucleotide sequence ID" value="NZ_NOKA02000084.1"/>
</dbReference>
<dbReference type="SUPFAM" id="SSF46689">
    <property type="entry name" value="Homeodomain-like"/>
    <property type="match status" value="2"/>
</dbReference>
<dbReference type="SUPFAM" id="SSF51215">
    <property type="entry name" value="Regulatory protein AraC"/>
    <property type="match status" value="1"/>
</dbReference>